<evidence type="ECO:0000313" key="2">
    <source>
        <dbReference type="EMBL" id="KAK4672228.1"/>
    </source>
</evidence>
<organism evidence="2 3">
    <name type="scientific">Podospora pseudopauciseta</name>
    <dbReference type="NCBI Taxonomy" id="2093780"/>
    <lineage>
        <taxon>Eukaryota</taxon>
        <taxon>Fungi</taxon>
        <taxon>Dikarya</taxon>
        <taxon>Ascomycota</taxon>
        <taxon>Pezizomycotina</taxon>
        <taxon>Sordariomycetes</taxon>
        <taxon>Sordariomycetidae</taxon>
        <taxon>Sordariales</taxon>
        <taxon>Podosporaceae</taxon>
        <taxon>Podospora</taxon>
    </lineage>
</organism>
<protein>
    <submittedName>
        <fullName evidence="2">Uncharacterized protein</fullName>
    </submittedName>
</protein>
<name>A0ABR0HVY9_9PEZI</name>
<reference evidence="2 3" key="1">
    <citation type="journal article" date="2023" name="bioRxiv">
        <title>High-quality genome assemblies of four members of thePodospora anserinaspecies complex.</title>
        <authorList>
            <person name="Ament-Velasquez S.L."/>
            <person name="Vogan A.A."/>
            <person name="Wallerman O."/>
            <person name="Hartmann F."/>
            <person name="Gautier V."/>
            <person name="Silar P."/>
            <person name="Giraud T."/>
            <person name="Johannesson H."/>
        </authorList>
    </citation>
    <scope>NUCLEOTIDE SEQUENCE [LARGE SCALE GENOMIC DNA]</scope>
    <source>
        <strain evidence="2 3">CBS 411.78</strain>
    </source>
</reference>
<proteinExistence type="predicted"/>
<feature type="compositionally biased region" description="Acidic residues" evidence="1">
    <location>
        <begin position="609"/>
        <end position="621"/>
    </location>
</feature>
<comment type="caution">
    <text evidence="2">The sequence shown here is derived from an EMBL/GenBank/DDBJ whole genome shotgun (WGS) entry which is preliminary data.</text>
</comment>
<feature type="region of interest" description="Disordered" evidence="1">
    <location>
        <begin position="1"/>
        <end position="66"/>
    </location>
</feature>
<dbReference type="EMBL" id="JAFFHB010000001">
    <property type="protein sequence ID" value="KAK4672228.1"/>
    <property type="molecule type" value="Genomic_DNA"/>
</dbReference>
<dbReference type="GeneID" id="87927017"/>
<accession>A0ABR0HVY9</accession>
<feature type="compositionally biased region" description="Polar residues" evidence="1">
    <location>
        <begin position="19"/>
        <end position="59"/>
    </location>
</feature>
<feature type="compositionally biased region" description="Basic residues" evidence="1">
    <location>
        <begin position="7"/>
        <end position="17"/>
    </location>
</feature>
<feature type="region of interest" description="Disordered" evidence="1">
    <location>
        <begin position="213"/>
        <end position="233"/>
    </location>
</feature>
<feature type="region of interest" description="Disordered" evidence="1">
    <location>
        <begin position="462"/>
        <end position="535"/>
    </location>
</feature>
<evidence type="ECO:0000256" key="1">
    <source>
        <dbReference type="SAM" id="MobiDB-lite"/>
    </source>
</evidence>
<evidence type="ECO:0000313" key="3">
    <source>
        <dbReference type="Proteomes" id="UP001326199"/>
    </source>
</evidence>
<keyword evidence="3" id="KW-1185">Reference proteome</keyword>
<sequence length="628" mass="69731">MSDSIKRRSKSHAKKTHVVNGQSWRSNGPPTQSVRSVLNKDSTTDSAKAHQPSSPSGSAQKPPKEQMNELSQYIELLFQLQNWYLTGNDASQTSGGHVKSNVLSPVEEEVYKLYRLRNRIAFKLHALKMTTAQKGSNNDEPSLSGTAPVKLADILQRKWDAPRLDRKVLHQILAKGGYKPKPKSRVSSGLALTPSDTDFFELCAAIENQMKNTAKTAGPLPPPPPPPPPKSKHIQSFETAVSIAMGRYVPSLAREEQTITLTPTMTTKTSTLSSMTTKSLPLPPFCSPALANDKAAPAESTKNRTHNWNPVDATPGSPRDSLRQLPPLRHRETPIYIDLPDRNLETKRVLDSQRETEAKAKPIVRLSPNRATPLLQPKVPLTTGFERQFGVGREDDAWYVGETTKRSTPRPSKLRHEIQAEPDTSVIAAHRAAEAKLPLKVKPEPQAELKLMPKAVPAVTGHISAYNPDRRSRFMGSEVPMGNQKKTESTMPPTLEPSPSPTSEPQPPKPTTPPNEPHVYSNDRPIDSDSEQEWEVLSTPDFLATYCEHCGIEHDDFASLSFDEDSDSDSGVEFDEQEDGVLITNRQLIEGDDDDGIFKRTTEDWEAIEDWGDDFTEEKEDDDGRYVV</sequence>
<feature type="region of interest" description="Disordered" evidence="1">
    <location>
        <begin position="609"/>
        <end position="628"/>
    </location>
</feature>
<feature type="compositionally biased region" description="Pro residues" evidence="1">
    <location>
        <begin position="219"/>
        <end position="229"/>
    </location>
</feature>
<feature type="region of interest" description="Disordered" evidence="1">
    <location>
        <begin position="290"/>
        <end position="325"/>
    </location>
</feature>
<dbReference type="Proteomes" id="UP001326199">
    <property type="component" value="Unassembled WGS sequence"/>
</dbReference>
<gene>
    <name evidence="2" type="ORF">QC763_101280</name>
</gene>
<dbReference type="RefSeq" id="XP_062769550.1">
    <property type="nucleotide sequence ID" value="XM_062906674.1"/>
</dbReference>
<feature type="compositionally biased region" description="Pro residues" evidence="1">
    <location>
        <begin position="494"/>
        <end position="516"/>
    </location>
</feature>